<dbReference type="InterPro" id="IPR029154">
    <property type="entry name" value="HIBADH-like_NADP-bd"/>
</dbReference>
<dbReference type="GO" id="GO:0016491">
    <property type="term" value="F:oxidoreductase activity"/>
    <property type="evidence" value="ECO:0007669"/>
    <property type="project" value="UniProtKB-KW"/>
</dbReference>
<name>A0ABW5CTK1_9HYPH</name>
<dbReference type="SUPFAM" id="SSF51735">
    <property type="entry name" value="NAD(P)-binding Rossmann-fold domains"/>
    <property type="match status" value="1"/>
</dbReference>
<evidence type="ECO:0000256" key="2">
    <source>
        <dbReference type="ARBA" id="ARBA00023027"/>
    </source>
</evidence>
<dbReference type="RefSeq" id="WP_377946607.1">
    <property type="nucleotide sequence ID" value="NZ_JBHUIJ010000028.1"/>
</dbReference>
<evidence type="ECO:0000313" key="6">
    <source>
        <dbReference type="Proteomes" id="UP001597371"/>
    </source>
</evidence>
<dbReference type="InterPro" id="IPR015815">
    <property type="entry name" value="HIBADH-related"/>
</dbReference>
<evidence type="ECO:0000259" key="3">
    <source>
        <dbReference type="Pfam" id="PF03446"/>
    </source>
</evidence>
<dbReference type="EMBL" id="JBHUIJ010000028">
    <property type="protein sequence ID" value="MFD2239312.1"/>
    <property type="molecule type" value="Genomic_DNA"/>
</dbReference>
<accession>A0ABW5CTK1</accession>
<evidence type="ECO:0000259" key="4">
    <source>
        <dbReference type="Pfam" id="PF14833"/>
    </source>
</evidence>
<dbReference type="InterPro" id="IPR013328">
    <property type="entry name" value="6PGD_dom2"/>
</dbReference>
<gene>
    <name evidence="5" type="ORF">ACFSKQ_17835</name>
</gene>
<dbReference type="InterPro" id="IPR036291">
    <property type="entry name" value="NAD(P)-bd_dom_sf"/>
</dbReference>
<dbReference type="Pfam" id="PF14833">
    <property type="entry name" value="NAD_binding_11"/>
    <property type="match status" value="1"/>
</dbReference>
<dbReference type="Pfam" id="PF03446">
    <property type="entry name" value="NAD_binding_2"/>
    <property type="match status" value="1"/>
</dbReference>
<organism evidence="5 6">
    <name type="scientific">Aureimonas populi</name>
    <dbReference type="NCBI Taxonomy" id="1701758"/>
    <lineage>
        <taxon>Bacteria</taxon>
        <taxon>Pseudomonadati</taxon>
        <taxon>Pseudomonadota</taxon>
        <taxon>Alphaproteobacteria</taxon>
        <taxon>Hyphomicrobiales</taxon>
        <taxon>Aurantimonadaceae</taxon>
        <taxon>Aureimonas</taxon>
    </lineage>
</organism>
<dbReference type="InterPro" id="IPR006115">
    <property type="entry name" value="6PGDH_NADP-bd"/>
</dbReference>
<keyword evidence="1 5" id="KW-0560">Oxidoreductase</keyword>
<dbReference type="EC" id="1.1.-.-" evidence="5"/>
<proteinExistence type="predicted"/>
<dbReference type="PANTHER" id="PTHR22981:SF7">
    <property type="entry name" value="3-HYDROXYISOBUTYRATE DEHYDROGENASE, MITOCHONDRIAL"/>
    <property type="match status" value="1"/>
</dbReference>
<feature type="domain" description="6-phosphogluconate dehydrogenase NADP-binding" evidence="3">
    <location>
        <begin position="5"/>
        <end position="162"/>
    </location>
</feature>
<comment type="caution">
    <text evidence="5">The sequence shown here is derived from an EMBL/GenBank/DDBJ whole genome shotgun (WGS) entry which is preliminary data.</text>
</comment>
<keyword evidence="2" id="KW-0520">NAD</keyword>
<evidence type="ECO:0000313" key="5">
    <source>
        <dbReference type="EMBL" id="MFD2239312.1"/>
    </source>
</evidence>
<keyword evidence="6" id="KW-1185">Reference proteome</keyword>
<dbReference type="Gene3D" id="1.10.1040.10">
    <property type="entry name" value="N-(1-d-carboxylethyl)-l-norvaline Dehydrogenase, domain 2"/>
    <property type="match status" value="1"/>
</dbReference>
<sequence length="302" mass="30420">MMSLKLGFVGIGRMGAPMARRLLAAGLDLTVYDPNAEAVEALVRSGAKVGGSPAAVGAAAEIVFLSLPTPDIVQAAALGQEGIAEGGTARIVVDLSTTGPRGAKALAAGLLERDIATVDCPVSGGVAGAEAGRLTLMAASPQDTFAEAAPLLSHFGKVTHVGTEPGQAQLIKVINNLMSVTALAIASEGCVLAQKAGIDPAMLMQVVNSGSGRSNASEDKIPKYVLTRSFDFGFALGLSAKDVRLCLDEAEALGVPMIVGSAARQLLTVAKGELGPEGDLTALIQPIERWAGVEVAGGKGGA</sequence>
<feature type="domain" description="3-hydroxyisobutyrate dehydrogenase-like NAD-binding" evidence="4">
    <location>
        <begin position="166"/>
        <end position="286"/>
    </location>
</feature>
<dbReference type="InterPro" id="IPR008927">
    <property type="entry name" value="6-PGluconate_DH-like_C_sf"/>
</dbReference>
<dbReference type="Gene3D" id="3.40.50.720">
    <property type="entry name" value="NAD(P)-binding Rossmann-like Domain"/>
    <property type="match status" value="1"/>
</dbReference>
<dbReference type="Proteomes" id="UP001597371">
    <property type="component" value="Unassembled WGS sequence"/>
</dbReference>
<dbReference type="SUPFAM" id="SSF48179">
    <property type="entry name" value="6-phosphogluconate dehydrogenase C-terminal domain-like"/>
    <property type="match status" value="1"/>
</dbReference>
<protein>
    <submittedName>
        <fullName evidence="5">NAD(P)-dependent oxidoreductase</fullName>
        <ecNumber evidence="5">1.1.-.-</ecNumber>
    </submittedName>
</protein>
<evidence type="ECO:0000256" key="1">
    <source>
        <dbReference type="ARBA" id="ARBA00023002"/>
    </source>
</evidence>
<reference evidence="6" key="1">
    <citation type="journal article" date="2019" name="Int. J. Syst. Evol. Microbiol.">
        <title>The Global Catalogue of Microorganisms (GCM) 10K type strain sequencing project: providing services to taxonomists for standard genome sequencing and annotation.</title>
        <authorList>
            <consortium name="The Broad Institute Genomics Platform"/>
            <consortium name="The Broad Institute Genome Sequencing Center for Infectious Disease"/>
            <person name="Wu L."/>
            <person name="Ma J."/>
        </authorList>
    </citation>
    <scope>NUCLEOTIDE SEQUENCE [LARGE SCALE GENOMIC DNA]</scope>
    <source>
        <strain evidence="6">ZS-35-S2</strain>
    </source>
</reference>
<dbReference type="PANTHER" id="PTHR22981">
    <property type="entry name" value="3-HYDROXYISOBUTYRATE DEHYDROGENASE-RELATED"/>
    <property type="match status" value="1"/>
</dbReference>
<dbReference type="PIRSF" id="PIRSF000103">
    <property type="entry name" value="HIBADH"/>
    <property type="match status" value="1"/>
</dbReference>